<dbReference type="Pfam" id="PF09925">
    <property type="entry name" value="DUF2157"/>
    <property type="match status" value="1"/>
</dbReference>
<keyword evidence="1" id="KW-0472">Membrane</keyword>
<name>A0A4P6V2J0_9HYPH</name>
<dbReference type="KEGG" id="rpod:E0E05_08605"/>
<keyword evidence="1" id="KW-1133">Transmembrane helix</keyword>
<proteinExistence type="predicted"/>
<feature type="transmembrane region" description="Helical" evidence="1">
    <location>
        <begin position="143"/>
        <end position="173"/>
    </location>
</feature>
<keyword evidence="1" id="KW-0812">Transmembrane</keyword>
<feature type="transmembrane region" description="Helical" evidence="1">
    <location>
        <begin position="210"/>
        <end position="232"/>
    </location>
</feature>
<accession>A0A4P6V2J0</accession>
<keyword evidence="4" id="KW-1185">Reference proteome</keyword>
<protein>
    <submittedName>
        <fullName evidence="3">DUF2157 domain-containing protein</fullName>
    </submittedName>
</protein>
<feature type="transmembrane region" description="Helical" evidence="1">
    <location>
        <begin position="360"/>
        <end position="379"/>
    </location>
</feature>
<evidence type="ECO:0000313" key="4">
    <source>
        <dbReference type="Proteomes" id="UP000293719"/>
    </source>
</evidence>
<dbReference type="OrthoDB" id="7353197at2"/>
<feature type="transmembrane region" description="Helical" evidence="1">
    <location>
        <begin position="252"/>
        <end position="269"/>
    </location>
</feature>
<organism evidence="3 4">
    <name type="scientific">Roseitalea porphyridii</name>
    <dbReference type="NCBI Taxonomy" id="1852022"/>
    <lineage>
        <taxon>Bacteria</taxon>
        <taxon>Pseudomonadati</taxon>
        <taxon>Pseudomonadota</taxon>
        <taxon>Alphaproteobacteria</taxon>
        <taxon>Hyphomicrobiales</taxon>
        <taxon>Ahrensiaceae</taxon>
        <taxon>Roseitalea</taxon>
    </lineage>
</organism>
<feature type="transmembrane region" description="Helical" evidence="1">
    <location>
        <begin position="111"/>
        <end position="131"/>
    </location>
</feature>
<feature type="transmembrane region" description="Helical" evidence="1">
    <location>
        <begin position="305"/>
        <end position="323"/>
    </location>
</feature>
<feature type="transmembrane region" description="Helical" evidence="1">
    <location>
        <begin position="335"/>
        <end position="354"/>
    </location>
</feature>
<feature type="transmembrane region" description="Helical" evidence="1">
    <location>
        <begin position="80"/>
        <end position="99"/>
    </location>
</feature>
<reference evidence="3 4" key="1">
    <citation type="journal article" date="2017" name="Int. J. Syst. Evol. Microbiol.">
        <title>Roseitalea porphyridii gen. nov., sp. nov., isolated from a red alga, and reclassification of Hoeflea suaedae Chung et al. 2013 as Pseudohoeflea suaedae gen. nov., comb. nov.</title>
        <authorList>
            <person name="Hyeon J.W."/>
            <person name="Jeong S.E."/>
            <person name="Baek K."/>
            <person name="Jeon C.O."/>
        </authorList>
    </citation>
    <scope>NUCLEOTIDE SEQUENCE [LARGE SCALE GENOMIC DNA]</scope>
    <source>
        <strain evidence="3 4">MA7-20</strain>
    </source>
</reference>
<dbReference type="AlphaFoldDB" id="A0A4P6V2J0"/>
<dbReference type="EMBL" id="CP036532">
    <property type="protein sequence ID" value="QBK30650.1"/>
    <property type="molecule type" value="Genomic_DNA"/>
</dbReference>
<dbReference type="InterPro" id="IPR018677">
    <property type="entry name" value="DUF2157"/>
</dbReference>
<feature type="domain" description="DUF2157" evidence="2">
    <location>
        <begin position="11"/>
        <end position="160"/>
    </location>
</feature>
<dbReference type="RefSeq" id="WP_131616335.1">
    <property type="nucleotide sequence ID" value="NZ_CP036532.1"/>
</dbReference>
<feature type="transmembrane region" description="Helical" evidence="1">
    <location>
        <begin position="47"/>
        <end position="68"/>
    </location>
</feature>
<feature type="transmembrane region" description="Helical" evidence="1">
    <location>
        <begin position="185"/>
        <end position="203"/>
    </location>
</feature>
<evidence type="ECO:0000259" key="2">
    <source>
        <dbReference type="Pfam" id="PF09925"/>
    </source>
</evidence>
<dbReference type="Proteomes" id="UP000293719">
    <property type="component" value="Chromosome"/>
</dbReference>
<dbReference type="GeneID" id="90767352"/>
<evidence type="ECO:0000256" key="1">
    <source>
        <dbReference type="SAM" id="Phobius"/>
    </source>
</evidence>
<gene>
    <name evidence="3" type="ORF">E0E05_08605</name>
</gene>
<sequence>MASWLEHQIRDWRNRGVIDDAVAAALVEDVRKGVKNAPNSAARRFSFFRIVALFAAVSFAAAILMFISANWEAIPRLVKAAGVMMLIGAGLVGGALVRSRGGRIGPRLEEAFYLLAGAAYVGGVALVGQMYHLPGTIGEAMAGFALGLGIAGVLVRGNVLLAGALGALAWWYVETPNAANLLDRQFAIVVAVCAACFVFAHLTGMRRMRIVAVAAVLVSMLPFLIATVVPWIIDMIEAAVEFYQGLPEGTRIALWLLVLVAGVIILRLSRGTTEERAGAQRLAPAIGFALGVGALAVLHAESETLLPLIVVGPLALAVALFALFAHGAASRPIRYLAYALFVGEILFLYAATVATLLGTAGFFFAIGLMLTVLAAVIYASEQRFRRRAAGSER</sequence>
<feature type="transmembrane region" description="Helical" evidence="1">
    <location>
        <begin position="281"/>
        <end position="299"/>
    </location>
</feature>
<evidence type="ECO:0000313" key="3">
    <source>
        <dbReference type="EMBL" id="QBK30650.1"/>
    </source>
</evidence>